<dbReference type="PANTHER" id="PTHR24171">
    <property type="entry name" value="ANKYRIN REPEAT DOMAIN-CONTAINING PROTEIN 39-RELATED"/>
    <property type="match status" value="1"/>
</dbReference>
<evidence type="ECO:0000256" key="2">
    <source>
        <dbReference type="ARBA" id="ARBA00023043"/>
    </source>
</evidence>
<sequence length="236" mass="25540">MKKRQAVIIALTFLLQGCASIDTETIQHDKGGSEVVGTEWASELLKAAERGDIDGLQHALKQKGDINVQDSNNRTALMIATYNQDIEAVKLLIDAGADVNIQDNQQNTPFLYAGAEGYLAILEMTIQAGADPTILNRYGGTALIPAAEHGHVEVIEELLSNTDIDVNHVNHLGWTALMEAIVLNNGNPTQQTVIQRLIEHGADVNIPDQNNVTPLQHAKQRGFKAIEQILLAAGAK</sequence>
<feature type="repeat" description="ANK" evidence="3">
    <location>
        <begin position="72"/>
        <end position="104"/>
    </location>
</feature>
<evidence type="ECO:0000256" key="1">
    <source>
        <dbReference type="ARBA" id="ARBA00022737"/>
    </source>
</evidence>
<gene>
    <name evidence="4" type="ORF">NCTC7582_03432</name>
</gene>
<accession>A0A2X0XSQ0</accession>
<dbReference type="STRING" id="1421.A2J09_04840"/>
<dbReference type="PROSITE" id="PS50088">
    <property type="entry name" value="ANK_REPEAT"/>
    <property type="match status" value="2"/>
</dbReference>
<dbReference type="EMBL" id="UAQE01000001">
    <property type="protein sequence ID" value="SPU00633.1"/>
    <property type="molecule type" value="Genomic_DNA"/>
</dbReference>
<keyword evidence="2 3" id="KW-0040">ANK repeat</keyword>
<dbReference type="PROSITE" id="PS50297">
    <property type="entry name" value="ANK_REP_REGION"/>
    <property type="match status" value="1"/>
</dbReference>
<evidence type="ECO:0000256" key="3">
    <source>
        <dbReference type="PROSITE-ProRule" id="PRU00023"/>
    </source>
</evidence>
<reference evidence="4 5" key="1">
    <citation type="submission" date="2018-06" db="EMBL/GenBank/DDBJ databases">
        <authorList>
            <consortium name="Pathogen Informatics"/>
            <person name="Doyle S."/>
        </authorList>
    </citation>
    <scope>NUCLEOTIDE SEQUENCE [LARGE SCALE GENOMIC DNA]</scope>
    <source>
        <strain evidence="4 5">NCTC7582</strain>
    </source>
</reference>
<evidence type="ECO:0000313" key="5">
    <source>
        <dbReference type="Proteomes" id="UP000251431"/>
    </source>
</evidence>
<name>A0A2X0XSQ0_9BACI</name>
<dbReference type="PROSITE" id="PS51257">
    <property type="entry name" value="PROKAR_LIPOPROTEIN"/>
    <property type="match status" value="1"/>
</dbReference>
<dbReference type="SMART" id="SM00248">
    <property type="entry name" value="ANK"/>
    <property type="match status" value="5"/>
</dbReference>
<dbReference type="Proteomes" id="UP000251431">
    <property type="component" value="Unassembled WGS sequence"/>
</dbReference>
<protein>
    <submittedName>
        <fullName evidence="4">Ankyrin</fullName>
    </submittedName>
</protein>
<dbReference type="RefSeq" id="WP_112117823.1">
    <property type="nucleotide sequence ID" value="NZ_UAQE01000001.1"/>
</dbReference>
<dbReference type="AlphaFoldDB" id="A0A2X0XSQ0"/>
<keyword evidence="1" id="KW-0677">Repeat</keyword>
<organism evidence="4 5">
    <name type="scientific">Lysinibacillus capsici</name>
    <dbReference type="NCBI Taxonomy" id="2115968"/>
    <lineage>
        <taxon>Bacteria</taxon>
        <taxon>Bacillati</taxon>
        <taxon>Bacillota</taxon>
        <taxon>Bacilli</taxon>
        <taxon>Bacillales</taxon>
        <taxon>Bacillaceae</taxon>
        <taxon>Lysinibacillus</taxon>
    </lineage>
</organism>
<dbReference type="Gene3D" id="1.25.40.20">
    <property type="entry name" value="Ankyrin repeat-containing domain"/>
    <property type="match status" value="1"/>
</dbReference>
<feature type="repeat" description="ANK" evidence="3">
    <location>
        <begin position="172"/>
        <end position="209"/>
    </location>
</feature>
<dbReference type="InterPro" id="IPR036770">
    <property type="entry name" value="Ankyrin_rpt-contain_sf"/>
</dbReference>
<dbReference type="SUPFAM" id="SSF48403">
    <property type="entry name" value="Ankyrin repeat"/>
    <property type="match status" value="1"/>
</dbReference>
<proteinExistence type="predicted"/>
<dbReference type="PRINTS" id="PR01415">
    <property type="entry name" value="ANKYRIN"/>
</dbReference>
<dbReference type="InterPro" id="IPR002110">
    <property type="entry name" value="Ankyrin_rpt"/>
</dbReference>
<dbReference type="Pfam" id="PF12796">
    <property type="entry name" value="Ank_2"/>
    <property type="match status" value="2"/>
</dbReference>
<evidence type="ECO:0000313" key="4">
    <source>
        <dbReference type="EMBL" id="SPU00633.1"/>
    </source>
</evidence>